<reference evidence="2" key="1">
    <citation type="submission" date="2020-05" db="EMBL/GenBank/DDBJ databases">
        <authorList>
            <person name="Chiriac C."/>
            <person name="Salcher M."/>
            <person name="Ghai R."/>
            <person name="Kavagutti S V."/>
        </authorList>
    </citation>
    <scope>NUCLEOTIDE SEQUENCE</scope>
</reference>
<name>A0A6J5Z755_9ZZZZ</name>
<gene>
    <name evidence="2" type="ORF">UFOPK3547_00143</name>
</gene>
<feature type="region of interest" description="Disordered" evidence="1">
    <location>
        <begin position="128"/>
        <end position="149"/>
    </location>
</feature>
<dbReference type="AlphaFoldDB" id="A0A6J5Z755"/>
<dbReference type="InterPro" id="IPR011990">
    <property type="entry name" value="TPR-like_helical_dom_sf"/>
</dbReference>
<organism evidence="2">
    <name type="scientific">freshwater metagenome</name>
    <dbReference type="NCBI Taxonomy" id="449393"/>
    <lineage>
        <taxon>unclassified sequences</taxon>
        <taxon>metagenomes</taxon>
        <taxon>ecological metagenomes</taxon>
    </lineage>
</organism>
<protein>
    <submittedName>
        <fullName evidence="2">Unannotated protein</fullName>
    </submittedName>
</protein>
<sequence length="149" mass="15658">MQQASIVGFDQTTQSFSAAGKAELAKAATSWERYLALDPKKPDSRVASLMVNAYGPSGLNEPAKSANALKVVIEGRGPSAALYSQLAVLAYLAGNKRESDIAEQRALDLTPASKRKLVKAQLATQRTQIDSAKQQAAQEKSQGAPGLGG</sequence>
<feature type="compositionally biased region" description="Low complexity" evidence="1">
    <location>
        <begin position="131"/>
        <end position="149"/>
    </location>
</feature>
<proteinExistence type="predicted"/>
<accession>A0A6J5Z755</accession>
<dbReference type="Gene3D" id="1.25.40.10">
    <property type="entry name" value="Tetratricopeptide repeat domain"/>
    <property type="match status" value="1"/>
</dbReference>
<evidence type="ECO:0000256" key="1">
    <source>
        <dbReference type="SAM" id="MobiDB-lite"/>
    </source>
</evidence>
<evidence type="ECO:0000313" key="2">
    <source>
        <dbReference type="EMBL" id="CAB4335433.1"/>
    </source>
</evidence>
<dbReference type="EMBL" id="CAESAN010000006">
    <property type="protein sequence ID" value="CAB4335433.1"/>
    <property type="molecule type" value="Genomic_DNA"/>
</dbReference>